<evidence type="ECO:0000313" key="3">
    <source>
        <dbReference type="EMBL" id="KAF4042076.1"/>
    </source>
</evidence>
<dbReference type="Proteomes" id="UP000602510">
    <property type="component" value="Unassembled WGS sequence"/>
</dbReference>
<feature type="compositionally biased region" description="Basic and acidic residues" evidence="1">
    <location>
        <begin position="24"/>
        <end position="40"/>
    </location>
</feature>
<organism evidence="3 4">
    <name type="scientific">Phytophthora infestans</name>
    <name type="common">Potato late blight agent</name>
    <name type="synonym">Botrytis infestans</name>
    <dbReference type="NCBI Taxonomy" id="4787"/>
    <lineage>
        <taxon>Eukaryota</taxon>
        <taxon>Sar</taxon>
        <taxon>Stramenopiles</taxon>
        <taxon>Oomycota</taxon>
        <taxon>Peronosporomycetes</taxon>
        <taxon>Peronosporales</taxon>
        <taxon>Peronosporaceae</taxon>
        <taxon>Phytophthora</taxon>
    </lineage>
</organism>
<gene>
    <name evidence="3" type="ORF">GN244_ATG05441</name>
</gene>
<sequence length="250" mass="27530">MHSFGRNADGGTDKVHRRSLIQHNQEEENNTKPQDNKEFDFVSPRTNAKTGPRFDAIAVLVVMSFKVLVAPIILVAICVNSPYLQSPYVFRAASESFLGYEKLNPDVTYDCPDCGVTCKQSVLQLAQFKQDPMMGKPAYGSLRTNTFEDYNETLSAAALALIDELESANAVCGDGTSDWDDSLTFISAEPKLIVKAVDALKLPVSNDMIAEVTAAVTSSCNSRWTIEARLKTFMFQPIPHINECGVPQLQ</sequence>
<name>A0A833SJL4_PHYIN</name>
<reference evidence="3" key="1">
    <citation type="submission" date="2020-04" db="EMBL/GenBank/DDBJ databases">
        <title>Hybrid Assembly of Korean Phytophthora infestans isolates.</title>
        <authorList>
            <person name="Prokchorchik M."/>
            <person name="Lee Y."/>
            <person name="Seo J."/>
            <person name="Cho J.-H."/>
            <person name="Park Y.-E."/>
            <person name="Jang D.-C."/>
            <person name="Im J.-S."/>
            <person name="Choi J.-G."/>
            <person name="Park H.-J."/>
            <person name="Lee G.-B."/>
            <person name="Lee Y.-G."/>
            <person name="Hong S.-Y."/>
            <person name="Cho K."/>
            <person name="Sohn K.H."/>
        </authorList>
    </citation>
    <scope>NUCLEOTIDE SEQUENCE</scope>
    <source>
        <strain evidence="3">KR_1_A1</strain>
    </source>
</reference>
<proteinExistence type="predicted"/>
<accession>A0A833SJL4</accession>
<keyword evidence="2" id="KW-0472">Membrane</keyword>
<evidence type="ECO:0000313" key="4">
    <source>
        <dbReference type="Proteomes" id="UP000602510"/>
    </source>
</evidence>
<evidence type="ECO:0000256" key="1">
    <source>
        <dbReference type="SAM" id="MobiDB-lite"/>
    </source>
</evidence>
<evidence type="ECO:0000256" key="2">
    <source>
        <dbReference type="SAM" id="Phobius"/>
    </source>
</evidence>
<comment type="caution">
    <text evidence="3">The sequence shown here is derived from an EMBL/GenBank/DDBJ whole genome shotgun (WGS) entry which is preliminary data.</text>
</comment>
<dbReference type="AlphaFoldDB" id="A0A833SJL4"/>
<keyword evidence="2" id="KW-0812">Transmembrane</keyword>
<dbReference type="EMBL" id="WSZM01000106">
    <property type="protein sequence ID" value="KAF4042076.1"/>
    <property type="molecule type" value="Genomic_DNA"/>
</dbReference>
<feature type="transmembrane region" description="Helical" evidence="2">
    <location>
        <begin position="54"/>
        <end position="77"/>
    </location>
</feature>
<protein>
    <recommendedName>
        <fullName evidence="5">Transmembrane protein</fullName>
    </recommendedName>
</protein>
<keyword evidence="2" id="KW-1133">Transmembrane helix</keyword>
<keyword evidence="4" id="KW-1185">Reference proteome</keyword>
<evidence type="ECO:0008006" key="5">
    <source>
        <dbReference type="Google" id="ProtNLM"/>
    </source>
</evidence>
<feature type="region of interest" description="Disordered" evidence="1">
    <location>
        <begin position="23"/>
        <end position="44"/>
    </location>
</feature>